<comment type="subcellular location">
    <subcellularLocation>
        <location evidence="8">Cytoplasm</location>
    </subcellularLocation>
</comment>
<gene>
    <name evidence="8 10" type="primary">acpS</name>
    <name evidence="10" type="ORF">H9804_10145</name>
</gene>
<proteinExistence type="inferred from homology"/>
<dbReference type="InterPro" id="IPR008278">
    <property type="entry name" value="4-PPantetheinyl_Trfase_dom"/>
</dbReference>
<organism evidence="10 11">
    <name type="scientific">Candidatus Mucispirillum faecigallinarum</name>
    <dbReference type="NCBI Taxonomy" id="2838699"/>
    <lineage>
        <taxon>Bacteria</taxon>
        <taxon>Pseudomonadati</taxon>
        <taxon>Deferribacterota</taxon>
        <taxon>Deferribacteres</taxon>
        <taxon>Deferribacterales</taxon>
        <taxon>Mucispirillaceae</taxon>
        <taxon>Mucispirillum</taxon>
    </lineage>
</organism>
<evidence type="ECO:0000256" key="5">
    <source>
        <dbReference type="ARBA" id="ARBA00022842"/>
    </source>
</evidence>
<dbReference type="GO" id="GO:0000287">
    <property type="term" value="F:magnesium ion binding"/>
    <property type="evidence" value="ECO:0007669"/>
    <property type="project" value="UniProtKB-UniRule"/>
</dbReference>
<evidence type="ECO:0000256" key="1">
    <source>
        <dbReference type="ARBA" id="ARBA00022516"/>
    </source>
</evidence>
<feature type="domain" description="4'-phosphopantetheinyl transferase" evidence="9">
    <location>
        <begin position="2"/>
        <end position="108"/>
    </location>
</feature>
<name>A0A9D2GX08_9BACT</name>
<dbReference type="InterPro" id="IPR037143">
    <property type="entry name" value="4-PPantetheinyl_Trfase_dom_sf"/>
</dbReference>
<comment type="cofactor">
    <cofactor evidence="8">
        <name>Mg(2+)</name>
        <dbReference type="ChEBI" id="CHEBI:18420"/>
    </cofactor>
</comment>
<dbReference type="Proteomes" id="UP000824176">
    <property type="component" value="Unassembled WGS sequence"/>
</dbReference>
<comment type="function">
    <text evidence="8">Transfers the 4'-phosphopantetheine moiety from coenzyme A to a Ser of acyl-carrier-protein.</text>
</comment>
<reference evidence="10" key="2">
    <citation type="submission" date="2021-04" db="EMBL/GenBank/DDBJ databases">
        <authorList>
            <person name="Gilroy R."/>
        </authorList>
    </citation>
    <scope>NUCLEOTIDE SEQUENCE</scope>
    <source>
        <strain evidence="10">ChiW4-1371</strain>
    </source>
</reference>
<dbReference type="AlphaFoldDB" id="A0A9D2GX08"/>
<feature type="binding site" evidence="8">
    <location>
        <position position="5"/>
    </location>
    <ligand>
        <name>Mg(2+)</name>
        <dbReference type="ChEBI" id="CHEBI:18420"/>
    </ligand>
</feature>
<comment type="caution">
    <text evidence="10">The sequence shown here is derived from an EMBL/GenBank/DDBJ whole genome shotgun (WGS) entry which is preliminary data.</text>
</comment>
<keyword evidence="1 8" id="KW-0444">Lipid biosynthesis</keyword>
<evidence type="ECO:0000256" key="3">
    <source>
        <dbReference type="ARBA" id="ARBA00022723"/>
    </source>
</evidence>
<dbReference type="HAMAP" id="MF_00101">
    <property type="entry name" value="AcpS"/>
    <property type="match status" value="1"/>
</dbReference>
<evidence type="ECO:0000256" key="4">
    <source>
        <dbReference type="ARBA" id="ARBA00022832"/>
    </source>
</evidence>
<keyword evidence="4 8" id="KW-0276">Fatty acid metabolism</keyword>
<keyword evidence="2 8" id="KW-0808">Transferase</keyword>
<dbReference type="GO" id="GO:0006633">
    <property type="term" value="P:fatty acid biosynthetic process"/>
    <property type="evidence" value="ECO:0007669"/>
    <property type="project" value="UniProtKB-UniRule"/>
</dbReference>
<evidence type="ECO:0000313" key="11">
    <source>
        <dbReference type="Proteomes" id="UP000824176"/>
    </source>
</evidence>
<sequence>MLGCDIIEIERIEQSIQKFGENFLKNILSDNEIALYERRGKKAEFVAGRFAAKEAVSKALGTGIGRGYGFTDIEILPDELGKPFVYLKNEKKENMEVSISHSRMNAIAVCVIKEAE</sequence>
<dbReference type="EC" id="2.7.8.7" evidence="8"/>
<keyword evidence="6 8" id="KW-0443">Lipid metabolism</keyword>
<evidence type="ECO:0000256" key="6">
    <source>
        <dbReference type="ARBA" id="ARBA00023098"/>
    </source>
</evidence>
<keyword evidence="8" id="KW-0963">Cytoplasm</keyword>
<dbReference type="Pfam" id="PF01648">
    <property type="entry name" value="ACPS"/>
    <property type="match status" value="1"/>
</dbReference>
<dbReference type="EMBL" id="DXAQ01000149">
    <property type="protein sequence ID" value="HIZ90295.1"/>
    <property type="molecule type" value="Genomic_DNA"/>
</dbReference>
<protein>
    <recommendedName>
        <fullName evidence="8">Holo-[acyl-carrier-protein] synthase</fullName>
        <shortName evidence="8">Holo-ACP synthase</shortName>
        <ecNumber evidence="8">2.7.8.7</ecNumber>
    </recommendedName>
    <alternativeName>
        <fullName evidence="8">4'-phosphopantetheinyl transferase AcpS</fullName>
    </alternativeName>
</protein>
<feature type="binding site" evidence="8">
    <location>
        <position position="54"/>
    </location>
    <ligand>
        <name>Mg(2+)</name>
        <dbReference type="ChEBI" id="CHEBI:18420"/>
    </ligand>
</feature>
<dbReference type="NCBIfam" id="TIGR00516">
    <property type="entry name" value="acpS"/>
    <property type="match status" value="1"/>
</dbReference>
<evidence type="ECO:0000256" key="8">
    <source>
        <dbReference type="HAMAP-Rule" id="MF_00101"/>
    </source>
</evidence>
<comment type="catalytic activity">
    <reaction evidence="8">
        <text>apo-[ACP] + CoA = holo-[ACP] + adenosine 3',5'-bisphosphate + H(+)</text>
        <dbReference type="Rhea" id="RHEA:12068"/>
        <dbReference type="Rhea" id="RHEA-COMP:9685"/>
        <dbReference type="Rhea" id="RHEA-COMP:9690"/>
        <dbReference type="ChEBI" id="CHEBI:15378"/>
        <dbReference type="ChEBI" id="CHEBI:29999"/>
        <dbReference type="ChEBI" id="CHEBI:57287"/>
        <dbReference type="ChEBI" id="CHEBI:58343"/>
        <dbReference type="ChEBI" id="CHEBI:64479"/>
        <dbReference type="EC" id="2.7.8.7"/>
    </reaction>
</comment>
<keyword evidence="7 8" id="KW-0275">Fatty acid biosynthesis</keyword>
<dbReference type="Gene3D" id="3.90.470.20">
    <property type="entry name" value="4'-phosphopantetheinyl transferase domain"/>
    <property type="match status" value="1"/>
</dbReference>
<keyword evidence="5 8" id="KW-0460">Magnesium</keyword>
<dbReference type="InterPro" id="IPR004568">
    <property type="entry name" value="Ppantetheine-prot_Trfase_dom"/>
</dbReference>
<dbReference type="GO" id="GO:0008897">
    <property type="term" value="F:holo-[acyl-carrier-protein] synthase activity"/>
    <property type="evidence" value="ECO:0007669"/>
    <property type="project" value="UniProtKB-UniRule"/>
</dbReference>
<evidence type="ECO:0000259" key="9">
    <source>
        <dbReference type="Pfam" id="PF01648"/>
    </source>
</evidence>
<dbReference type="NCBIfam" id="TIGR00556">
    <property type="entry name" value="pantethn_trn"/>
    <property type="match status" value="1"/>
</dbReference>
<accession>A0A9D2GX08</accession>
<keyword evidence="3 8" id="KW-0479">Metal-binding</keyword>
<dbReference type="GO" id="GO:0005737">
    <property type="term" value="C:cytoplasm"/>
    <property type="evidence" value="ECO:0007669"/>
    <property type="project" value="UniProtKB-SubCell"/>
</dbReference>
<comment type="similarity">
    <text evidence="8">Belongs to the P-Pant transferase superfamily. AcpS family.</text>
</comment>
<reference evidence="10" key="1">
    <citation type="journal article" date="2021" name="PeerJ">
        <title>Extensive microbial diversity within the chicken gut microbiome revealed by metagenomics and culture.</title>
        <authorList>
            <person name="Gilroy R."/>
            <person name="Ravi A."/>
            <person name="Getino M."/>
            <person name="Pursley I."/>
            <person name="Horton D.L."/>
            <person name="Alikhan N.F."/>
            <person name="Baker D."/>
            <person name="Gharbi K."/>
            <person name="Hall N."/>
            <person name="Watson M."/>
            <person name="Adriaenssens E.M."/>
            <person name="Foster-Nyarko E."/>
            <person name="Jarju S."/>
            <person name="Secka A."/>
            <person name="Antonio M."/>
            <person name="Oren A."/>
            <person name="Chaudhuri R.R."/>
            <person name="La Ragione R."/>
            <person name="Hildebrand F."/>
            <person name="Pallen M.J."/>
        </authorList>
    </citation>
    <scope>NUCLEOTIDE SEQUENCE</scope>
    <source>
        <strain evidence="10">ChiW4-1371</strain>
    </source>
</reference>
<evidence type="ECO:0000313" key="10">
    <source>
        <dbReference type="EMBL" id="HIZ90295.1"/>
    </source>
</evidence>
<dbReference type="SUPFAM" id="SSF56214">
    <property type="entry name" value="4'-phosphopantetheinyl transferase"/>
    <property type="match status" value="1"/>
</dbReference>
<dbReference type="InterPro" id="IPR002582">
    <property type="entry name" value="ACPS"/>
</dbReference>
<evidence type="ECO:0000256" key="7">
    <source>
        <dbReference type="ARBA" id="ARBA00023160"/>
    </source>
</evidence>
<evidence type="ECO:0000256" key="2">
    <source>
        <dbReference type="ARBA" id="ARBA00022679"/>
    </source>
</evidence>